<comment type="subcellular location">
    <subcellularLocation>
        <location evidence="1">Cell membrane</location>
        <topology evidence="1">Multi-pass membrane protein</topology>
    </subcellularLocation>
</comment>
<organism evidence="8 9">
    <name type="scientific">Pilimelia anulata</name>
    <dbReference type="NCBI Taxonomy" id="53371"/>
    <lineage>
        <taxon>Bacteria</taxon>
        <taxon>Bacillati</taxon>
        <taxon>Actinomycetota</taxon>
        <taxon>Actinomycetes</taxon>
        <taxon>Micromonosporales</taxon>
        <taxon>Micromonosporaceae</taxon>
        <taxon>Pilimelia</taxon>
    </lineage>
</organism>
<evidence type="ECO:0000313" key="9">
    <source>
        <dbReference type="Proteomes" id="UP000649739"/>
    </source>
</evidence>
<dbReference type="Gene3D" id="3.40.50.300">
    <property type="entry name" value="P-loop containing nucleotide triphosphate hydrolases"/>
    <property type="match status" value="1"/>
</dbReference>
<dbReference type="PROSITE" id="PS00211">
    <property type="entry name" value="ABC_TRANSPORTER_1"/>
    <property type="match status" value="1"/>
</dbReference>
<dbReference type="GO" id="GO:0005886">
    <property type="term" value="C:plasma membrane"/>
    <property type="evidence" value="ECO:0007669"/>
    <property type="project" value="UniProtKB-SubCell"/>
</dbReference>
<evidence type="ECO:0000256" key="1">
    <source>
        <dbReference type="ARBA" id="ARBA00004651"/>
    </source>
</evidence>
<feature type="transmembrane region" description="Helical" evidence="5">
    <location>
        <begin position="279"/>
        <end position="299"/>
    </location>
</feature>
<dbReference type="InterPro" id="IPR039421">
    <property type="entry name" value="Type_1_exporter"/>
</dbReference>
<keyword evidence="4 5" id="KW-0472">Membrane</keyword>
<feature type="transmembrane region" description="Helical" evidence="5">
    <location>
        <begin position="251"/>
        <end position="273"/>
    </location>
</feature>
<dbReference type="PANTHER" id="PTHR43394">
    <property type="entry name" value="ATP-DEPENDENT PERMEASE MDL1, MITOCHONDRIAL"/>
    <property type="match status" value="1"/>
</dbReference>
<dbReference type="EMBL" id="BMQB01000006">
    <property type="protein sequence ID" value="GGJ99158.1"/>
    <property type="molecule type" value="Genomic_DNA"/>
</dbReference>
<feature type="transmembrane region" description="Helical" evidence="5">
    <location>
        <begin position="146"/>
        <end position="165"/>
    </location>
</feature>
<feature type="transmembrane region" description="Helical" evidence="5">
    <location>
        <begin position="171"/>
        <end position="190"/>
    </location>
</feature>
<evidence type="ECO:0000256" key="5">
    <source>
        <dbReference type="SAM" id="Phobius"/>
    </source>
</evidence>
<accession>A0A8J3BBK8</accession>
<evidence type="ECO:0000256" key="4">
    <source>
        <dbReference type="ARBA" id="ARBA00023136"/>
    </source>
</evidence>
<evidence type="ECO:0000256" key="2">
    <source>
        <dbReference type="ARBA" id="ARBA00022692"/>
    </source>
</evidence>
<keyword evidence="2 5" id="KW-0812">Transmembrane</keyword>
<evidence type="ECO:0000256" key="3">
    <source>
        <dbReference type="ARBA" id="ARBA00022989"/>
    </source>
</evidence>
<feature type="transmembrane region" description="Helical" evidence="5">
    <location>
        <begin position="69"/>
        <end position="89"/>
    </location>
</feature>
<feature type="transmembrane region" description="Helical" evidence="5">
    <location>
        <begin position="32"/>
        <end position="57"/>
    </location>
</feature>
<reference evidence="8" key="2">
    <citation type="submission" date="2020-09" db="EMBL/GenBank/DDBJ databases">
        <authorList>
            <person name="Sun Q."/>
            <person name="Ohkuma M."/>
        </authorList>
    </citation>
    <scope>NUCLEOTIDE SEQUENCE</scope>
    <source>
        <strain evidence="8">JCM 3090</strain>
    </source>
</reference>
<dbReference type="InterPro" id="IPR011527">
    <property type="entry name" value="ABC1_TM_dom"/>
</dbReference>
<dbReference type="Pfam" id="PF00005">
    <property type="entry name" value="ABC_tran"/>
    <property type="match status" value="1"/>
</dbReference>
<dbReference type="GO" id="GO:0016887">
    <property type="term" value="F:ATP hydrolysis activity"/>
    <property type="evidence" value="ECO:0007669"/>
    <property type="project" value="InterPro"/>
</dbReference>
<feature type="domain" description="ABC transporter" evidence="6">
    <location>
        <begin position="289"/>
        <end position="559"/>
    </location>
</feature>
<dbReference type="SUPFAM" id="SSF90123">
    <property type="entry name" value="ABC transporter transmembrane region"/>
    <property type="match status" value="1"/>
</dbReference>
<reference evidence="8" key="1">
    <citation type="journal article" date="2014" name="Int. J. Syst. Evol. Microbiol.">
        <title>Complete genome sequence of Corynebacterium casei LMG S-19264T (=DSM 44701T), isolated from a smear-ripened cheese.</title>
        <authorList>
            <consortium name="US DOE Joint Genome Institute (JGI-PGF)"/>
            <person name="Walter F."/>
            <person name="Albersmeier A."/>
            <person name="Kalinowski J."/>
            <person name="Ruckert C."/>
        </authorList>
    </citation>
    <scope>NUCLEOTIDE SEQUENCE</scope>
    <source>
        <strain evidence="8">JCM 3090</strain>
    </source>
</reference>
<sequence>MRTLPVADPGTPDHRSAARLLWWLARSHGRTVALGVLLGVLWMGLSALIPAAIGRAIDDGLLRRDPAGLLTWSLAVAGLGVGVATAAVCRHRVAVFNWLGGAYRTAQVAVRQAIRLGAALPRRVPAGELASITTSDAPHIGNALDLTARGSGGLVAIVIVAVVLLRTSVPLGLVVVLGVPLLMGVVGLLIRPLHRRQQAYRDRESALAARATDIVTGLRVLRGVGGEATFAARYRAQSQEVRAAGVGVARVASLLDAAQVLLPGVFVVIVTWLGARLTLAGAITVGEFVAFYGYAAFLVQPLRHLTEAVERITRAFVAARRVVRLLGAEPAFADSAGAVVTGVLTDPDSGLVVPAGELTVVACADPAEALALADRLGRYTDSAATLAGVPLRALPLAGVRAAVLVADNDAHLFAGPLRDQLAPRGAGDAALAAALAAARAEDIVAALPDGLDTVVAPRARDLSGGQQQRLRLARALLAEPEILLLVEPTSAVDAHTEAAIAAGLPAARAGRTTVVFSASPLVLAAADSVAYVAGGRVVAAGAHRDLLRRVPAYARTVHRGEE</sequence>
<dbReference type="PROSITE" id="PS50929">
    <property type="entry name" value="ABC_TM1F"/>
    <property type="match status" value="1"/>
</dbReference>
<dbReference type="InterPro" id="IPR003439">
    <property type="entry name" value="ABC_transporter-like_ATP-bd"/>
</dbReference>
<dbReference type="PANTHER" id="PTHR43394:SF1">
    <property type="entry name" value="ATP-BINDING CASSETTE SUB-FAMILY B MEMBER 10, MITOCHONDRIAL"/>
    <property type="match status" value="1"/>
</dbReference>
<dbReference type="SUPFAM" id="SSF52540">
    <property type="entry name" value="P-loop containing nucleoside triphosphate hydrolases"/>
    <property type="match status" value="1"/>
</dbReference>
<dbReference type="Proteomes" id="UP000649739">
    <property type="component" value="Unassembled WGS sequence"/>
</dbReference>
<proteinExistence type="predicted"/>
<dbReference type="Pfam" id="PF00664">
    <property type="entry name" value="ABC_membrane"/>
    <property type="match status" value="1"/>
</dbReference>
<feature type="domain" description="ABC transmembrane type-1" evidence="7">
    <location>
        <begin position="33"/>
        <end position="314"/>
    </location>
</feature>
<dbReference type="Gene3D" id="1.20.1560.10">
    <property type="entry name" value="ABC transporter type 1, transmembrane domain"/>
    <property type="match status" value="1"/>
</dbReference>
<dbReference type="GO" id="GO:0015421">
    <property type="term" value="F:ABC-type oligopeptide transporter activity"/>
    <property type="evidence" value="ECO:0007669"/>
    <property type="project" value="TreeGrafter"/>
</dbReference>
<protein>
    <submittedName>
        <fullName evidence="8">Multidrug ABC transporter permease</fullName>
    </submittedName>
</protein>
<evidence type="ECO:0000313" key="8">
    <source>
        <dbReference type="EMBL" id="GGJ99158.1"/>
    </source>
</evidence>
<dbReference type="InterPro" id="IPR036640">
    <property type="entry name" value="ABC1_TM_sf"/>
</dbReference>
<keyword evidence="9" id="KW-1185">Reference proteome</keyword>
<dbReference type="InterPro" id="IPR017871">
    <property type="entry name" value="ABC_transporter-like_CS"/>
</dbReference>
<dbReference type="PROSITE" id="PS50893">
    <property type="entry name" value="ABC_TRANSPORTER_2"/>
    <property type="match status" value="1"/>
</dbReference>
<dbReference type="CDD" id="cd07346">
    <property type="entry name" value="ABC_6TM_exporters"/>
    <property type="match status" value="1"/>
</dbReference>
<dbReference type="InterPro" id="IPR027417">
    <property type="entry name" value="P-loop_NTPase"/>
</dbReference>
<dbReference type="AlphaFoldDB" id="A0A8J3BBK8"/>
<comment type="caution">
    <text evidence="8">The sequence shown here is derived from an EMBL/GenBank/DDBJ whole genome shotgun (WGS) entry which is preliminary data.</text>
</comment>
<evidence type="ECO:0000259" key="7">
    <source>
        <dbReference type="PROSITE" id="PS50929"/>
    </source>
</evidence>
<keyword evidence="3 5" id="KW-1133">Transmembrane helix</keyword>
<dbReference type="GO" id="GO:0005524">
    <property type="term" value="F:ATP binding"/>
    <property type="evidence" value="ECO:0007669"/>
    <property type="project" value="InterPro"/>
</dbReference>
<name>A0A8J3BBK8_9ACTN</name>
<gene>
    <name evidence="8" type="ORF">GCM10010123_31370</name>
</gene>
<dbReference type="RefSeq" id="WP_189170881.1">
    <property type="nucleotide sequence ID" value="NZ_BMQB01000006.1"/>
</dbReference>
<evidence type="ECO:0000259" key="6">
    <source>
        <dbReference type="PROSITE" id="PS50893"/>
    </source>
</evidence>